<sequence>LHSVVVSLKTANELEYPFNEHSTFDGQVLRNFSFYVSLLCFCSTRLYNLKFAGILCPSFKDSEKSVIDLQLSLYCLVEVTTDKIEAGFEPIHSFERYCNKNFFSHIDWQRNIFVDPLGILRRKNSTYYMGYKAFDVDINAGTITAISGGILRVDYLHWDSRVRNESTVTFKDMMNATKYYQGIPERLCLVGLSKDLLKNQDTQFGILWERCTIRKTDVFYCRAQTLKQENIDIDLNVEGKFKCKTGYVGKYCQIEVDSCLNKDCSGNGQCFAGNDKAYCKCISGKEGPYCERTVDACSNVNCNNRGTCEVKNFLPVCNCTDEIYEGAFCERRVSNKNLFEEVNIMNFQSMVNAFD</sequence>
<dbReference type="AlphaFoldDB" id="A0A0V0ZHI0"/>
<dbReference type="OrthoDB" id="430340at2759"/>
<keyword evidence="1 4" id="KW-0245">EGF-like domain</keyword>
<dbReference type="PANTHER" id="PTHR24049">
    <property type="entry name" value="CRUMBS FAMILY MEMBER"/>
    <property type="match status" value="1"/>
</dbReference>
<feature type="non-terminal residue" evidence="6">
    <location>
        <position position="1"/>
    </location>
</feature>
<comment type="caution">
    <text evidence="4">Lacks conserved residue(s) required for the propagation of feature annotation.</text>
</comment>
<keyword evidence="3 4" id="KW-1015">Disulfide bond</keyword>
<keyword evidence="2" id="KW-0677">Repeat</keyword>
<gene>
    <name evidence="6" type="primary">SNED1</name>
    <name evidence="6" type="ORF">T12_13700</name>
</gene>
<accession>A0A0V0ZHI0</accession>
<dbReference type="PROSITE" id="PS50026">
    <property type="entry name" value="EGF_3"/>
    <property type="match status" value="2"/>
</dbReference>
<dbReference type="Proteomes" id="UP000054783">
    <property type="component" value="Unassembled WGS sequence"/>
</dbReference>
<dbReference type="SMART" id="SM00181">
    <property type="entry name" value="EGF"/>
    <property type="match status" value="2"/>
</dbReference>
<name>A0A0V0ZHI0_9BILA</name>
<dbReference type="EMBL" id="JYDQ01000176">
    <property type="protein sequence ID" value="KRY12039.1"/>
    <property type="molecule type" value="Genomic_DNA"/>
</dbReference>
<dbReference type="Gene3D" id="2.10.25.10">
    <property type="entry name" value="Laminin"/>
    <property type="match status" value="1"/>
</dbReference>
<comment type="caution">
    <text evidence="6">The sequence shown here is derived from an EMBL/GenBank/DDBJ whole genome shotgun (WGS) entry which is preliminary data.</text>
</comment>
<dbReference type="STRING" id="990121.A0A0V0ZHI0"/>
<evidence type="ECO:0000313" key="7">
    <source>
        <dbReference type="Proteomes" id="UP000054783"/>
    </source>
</evidence>
<evidence type="ECO:0000256" key="3">
    <source>
        <dbReference type="ARBA" id="ARBA00023157"/>
    </source>
</evidence>
<reference evidence="6 7" key="1">
    <citation type="submission" date="2015-01" db="EMBL/GenBank/DDBJ databases">
        <title>Evolution of Trichinella species and genotypes.</title>
        <authorList>
            <person name="Korhonen P.K."/>
            <person name="Edoardo P."/>
            <person name="Giuseppe L.R."/>
            <person name="Gasser R.B."/>
        </authorList>
    </citation>
    <scope>NUCLEOTIDE SEQUENCE [LARGE SCALE GENOMIC DNA]</scope>
    <source>
        <strain evidence="6">ISS2496</strain>
    </source>
</reference>
<dbReference type="SUPFAM" id="SSF57196">
    <property type="entry name" value="EGF/Laminin"/>
    <property type="match status" value="1"/>
</dbReference>
<proteinExistence type="predicted"/>
<organism evidence="6 7">
    <name type="scientific">Trichinella patagoniensis</name>
    <dbReference type="NCBI Taxonomy" id="990121"/>
    <lineage>
        <taxon>Eukaryota</taxon>
        <taxon>Metazoa</taxon>
        <taxon>Ecdysozoa</taxon>
        <taxon>Nematoda</taxon>
        <taxon>Enoplea</taxon>
        <taxon>Dorylaimia</taxon>
        <taxon>Trichinellida</taxon>
        <taxon>Trichinellidae</taxon>
        <taxon>Trichinella</taxon>
    </lineage>
</organism>
<feature type="domain" description="EGF-like" evidence="5">
    <location>
        <begin position="293"/>
        <end position="330"/>
    </location>
</feature>
<evidence type="ECO:0000256" key="4">
    <source>
        <dbReference type="PROSITE-ProRule" id="PRU00076"/>
    </source>
</evidence>
<evidence type="ECO:0000256" key="1">
    <source>
        <dbReference type="ARBA" id="ARBA00022536"/>
    </source>
</evidence>
<feature type="disulfide bond" evidence="4">
    <location>
        <begin position="281"/>
        <end position="290"/>
    </location>
</feature>
<dbReference type="GO" id="GO:0016020">
    <property type="term" value="C:membrane"/>
    <property type="evidence" value="ECO:0007669"/>
    <property type="project" value="UniProtKB-SubCell"/>
</dbReference>
<keyword evidence="7" id="KW-1185">Reference proteome</keyword>
<evidence type="ECO:0000259" key="5">
    <source>
        <dbReference type="PROSITE" id="PS50026"/>
    </source>
</evidence>
<evidence type="ECO:0000256" key="2">
    <source>
        <dbReference type="ARBA" id="ARBA00022737"/>
    </source>
</evidence>
<feature type="domain" description="EGF-like" evidence="5">
    <location>
        <begin position="255"/>
        <end position="291"/>
    </location>
</feature>
<dbReference type="InterPro" id="IPR051022">
    <property type="entry name" value="Notch_Cell-Fate_Det"/>
</dbReference>
<evidence type="ECO:0000313" key="6">
    <source>
        <dbReference type="EMBL" id="KRY12039.1"/>
    </source>
</evidence>
<dbReference type="PROSITE" id="PS00022">
    <property type="entry name" value="EGF_1"/>
    <property type="match status" value="1"/>
</dbReference>
<protein>
    <submittedName>
        <fullName evidence="6">Sushi, nidogen and EGF-like domain-containing protein 1</fullName>
    </submittedName>
</protein>
<dbReference type="InterPro" id="IPR000742">
    <property type="entry name" value="EGF"/>
</dbReference>